<evidence type="ECO:0000256" key="10">
    <source>
        <dbReference type="ARBA" id="ARBA00044969"/>
    </source>
</evidence>
<dbReference type="SUPFAM" id="SSF48024">
    <property type="entry name" value="N-terminal domain of DnaB helicase"/>
    <property type="match status" value="1"/>
</dbReference>
<feature type="domain" description="SF4 helicase" evidence="12">
    <location>
        <begin position="176"/>
        <end position="460"/>
    </location>
</feature>
<evidence type="ECO:0000256" key="5">
    <source>
        <dbReference type="ARBA" id="ARBA00022801"/>
    </source>
</evidence>
<keyword evidence="5 13" id="KW-0378">Hydrolase</keyword>
<dbReference type="GO" id="GO:0006269">
    <property type="term" value="P:DNA replication, synthesis of primer"/>
    <property type="evidence" value="ECO:0007669"/>
    <property type="project" value="UniProtKB-KW"/>
</dbReference>
<dbReference type="InterPro" id="IPR036185">
    <property type="entry name" value="DNA_heli_DnaB-like_N_sf"/>
</dbReference>
<dbReference type="PANTHER" id="PTHR30153">
    <property type="entry name" value="REPLICATIVE DNA HELICASE DNAB"/>
    <property type="match status" value="1"/>
</dbReference>
<evidence type="ECO:0000259" key="12">
    <source>
        <dbReference type="PROSITE" id="PS51199"/>
    </source>
</evidence>
<dbReference type="Gene3D" id="1.10.860.10">
    <property type="entry name" value="DNAb Helicase, Chain A"/>
    <property type="match status" value="1"/>
</dbReference>
<keyword evidence="14" id="KW-1185">Reference proteome</keyword>
<dbReference type="KEGG" id="paby:Ga0080574_TMP2785"/>
<dbReference type="GO" id="GO:1990077">
    <property type="term" value="C:primosome complex"/>
    <property type="evidence" value="ECO:0007669"/>
    <property type="project" value="UniProtKB-KW"/>
</dbReference>
<dbReference type="GO" id="GO:0016887">
    <property type="term" value="F:ATP hydrolysis activity"/>
    <property type="evidence" value="ECO:0007669"/>
    <property type="project" value="RHEA"/>
</dbReference>
<keyword evidence="8" id="KW-0238">DNA-binding</keyword>
<evidence type="ECO:0000256" key="4">
    <source>
        <dbReference type="ARBA" id="ARBA00022741"/>
    </source>
</evidence>
<evidence type="ECO:0000256" key="7">
    <source>
        <dbReference type="ARBA" id="ARBA00022840"/>
    </source>
</evidence>
<dbReference type="GO" id="GO:0005524">
    <property type="term" value="F:ATP binding"/>
    <property type="evidence" value="ECO:0007669"/>
    <property type="project" value="UniProtKB-KW"/>
</dbReference>
<gene>
    <name evidence="13" type="ORF">Ga0080574_TMP2785</name>
</gene>
<dbReference type="GO" id="GO:0003677">
    <property type="term" value="F:DNA binding"/>
    <property type="evidence" value="ECO:0007669"/>
    <property type="project" value="UniProtKB-KW"/>
</dbReference>
<dbReference type="Proteomes" id="UP000187059">
    <property type="component" value="Chromosome"/>
</dbReference>
<keyword evidence="6 13" id="KW-0347">Helicase</keyword>
<dbReference type="Pfam" id="PF03796">
    <property type="entry name" value="DnaB_C"/>
    <property type="match status" value="1"/>
</dbReference>
<evidence type="ECO:0000256" key="11">
    <source>
        <dbReference type="ARBA" id="ARBA00048954"/>
    </source>
</evidence>
<keyword evidence="2" id="KW-0639">Primosome</keyword>
<dbReference type="PANTHER" id="PTHR30153:SF2">
    <property type="entry name" value="REPLICATIVE DNA HELICASE"/>
    <property type="match status" value="1"/>
</dbReference>
<accession>A0A1P8UUQ4</accession>
<evidence type="ECO:0000256" key="1">
    <source>
        <dbReference type="ARBA" id="ARBA00008428"/>
    </source>
</evidence>
<dbReference type="GO" id="GO:0005829">
    <property type="term" value="C:cytosol"/>
    <property type="evidence" value="ECO:0007669"/>
    <property type="project" value="TreeGrafter"/>
</dbReference>
<organism evidence="13 14">
    <name type="scientific">Salipiger abyssi</name>
    <dbReference type="NCBI Taxonomy" id="1250539"/>
    <lineage>
        <taxon>Bacteria</taxon>
        <taxon>Pseudomonadati</taxon>
        <taxon>Pseudomonadota</taxon>
        <taxon>Alphaproteobacteria</taxon>
        <taxon>Rhodobacterales</taxon>
        <taxon>Roseobacteraceae</taxon>
        <taxon>Salipiger</taxon>
    </lineage>
</organism>
<evidence type="ECO:0000313" key="13">
    <source>
        <dbReference type="EMBL" id="APZ53119.1"/>
    </source>
</evidence>
<dbReference type="SUPFAM" id="SSF52540">
    <property type="entry name" value="P-loop containing nucleoside triphosphate hydrolases"/>
    <property type="match status" value="1"/>
</dbReference>
<protein>
    <recommendedName>
        <fullName evidence="10">DNA 5'-3' helicase</fullName>
        <ecNumber evidence="10">5.6.2.3</ecNumber>
    </recommendedName>
</protein>
<dbReference type="InterPro" id="IPR027417">
    <property type="entry name" value="P-loop_NTPase"/>
</dbReference>
<keyword evidence="7" id="KW-0067">ATP-binding</keyword>
<dbReference type="STRING" id="1250539.Ga0080574_TMP2785"/>
<evidence type="ECO:0000313" key="14">
    <source>
        <dbReference type="Proteomes" id="UP000187059"/>
    </source>
</evidence>
<evidence type="ECO:0000256" key="9">
    <source>
        <dbReference type="ARBA" id="ARBA00023235"/>
    </source>
</evidence>
<dbReference type="InterPro" id="IPR007694">
    <property type="entry name" value="DNA_helicase_DnaB-like_C"/>
</dbReference>
<comment type="similarity">
    <text evidence="1">Belongs to the helicase family. DnaB subfamily.</text>
</comment>
<evidence type="ECO:0000256" key="3">
    <source>
        <dbReference type="ARBA" id="ARBA00022705"/>
    </source>
</evidence>
<keyword evidence="3" id="KW-0235">DNA replication</keyword>
<evidence type="ECO:0000256" key="8">
    <source>
        <dbReference type="ARBA" id="ARBA00023125"/>
    </source>
</evidence>
<dbReference type="PROSITE" id="PS51199">
    <property type="entry name" value="SF4_HELICASE"/>
    <property type="match status" value="1"/>
</dbReference>
<dbReference type="InterPro" id="IPR016136">
    <property type="entry name" value="DNA_helicase_N/primase_C"/>
</dbReference>
<evidence type="ECO:0000256" key="2">
    <source>
        <dbReference type="ARBA" id="ARBA00022515"/>
    </source>
</evidence>
<name>A0A1P8UUQ4_9RHOB</name>
<keyword evidence="4" id="KW-0547">Nucleotide-binding</keyword>
<comment type="catalytic activity">
    <reaction evidence="11">
        <text>ATP + H2O = ADP + phosphate + H(+)</text>
        <dbReference type="Rhea" id="RHEA:13065"/>
        <dbReference type="ChEBI" id="CHEBI:15377"/>
        <dbReference type="ChEBI" id="CHEBI:15378"/>
        <dbReference type="ChEBI" id="CHEBI:30616"/>
        <dbReference type="ChEBI" id="CHEBI:43474"/>
        <dbReference type="ChEBI" id="CHEBI:456216"/>
        <dbReference type="EC" id="5.6.2.3"/>
    </reaction>
</comment>
<dbReference type="EC" id="5.6.2.3" evidence="10"/>
<proteinExistence type="inferred from homology"/>
<reference evidence="13 14" key="1">
    <citation type="submission" date="2016-04" db="EMBL/GenBank/DDBJ databases">
        <title>Deep-sea bacteria in the southern Pacific.</title>
        <authorList>
            <person name="Tang K."/>
        </authorList>
    </citation>
    <scope>NUCLEOTIDE SEQUENCE [LARGE SCALE GENOMIC DNA]</scope>
    <source>
        <strain evidence="13 14">JLT2014</strain>
    </source>
</reference>
<keyword evidence="9" id="KW-0413">Isomerase</keyword>
<dbReference type="GO" id="GO:0043139">
    <property type="term" value="F:5'-3' DNA helicase activity"/>
    <property type="evidence" value="ECO:0007669"/>
    <property type="project" value="UniProtKB-EC"/>
</dbReference>
<sequence length="460" mass="49717">MNQGSEAAPHSIEAEQQLLGAILVGACGVDVVLNNGGTGLFYDPVHATIYKVCAGLSSKDQPVTPVTVAAAYPTDHLEPLSQLGGKGYLARLAGSSVSGSLAESYAEVLGEAKAKRDIMAVVDKAREELAAGDVPASDIASKIEAAMSVTETRSVKPVSMVSAISDAVRESFEAYDGITEGRVASGIPALDRLVGGFYAGDLWLLGGRPSMGKTGVMLSIALNAARSGHPVIIASLEMIPRALAVRALSEQMAQNGSAVSYADLRQGKYSDASGEDMKRAALMLSELPITFLPKEFANTKLLESGARTILRRYRDSQKRPLLLVDYAQLMRSDAKSRYEQITDVSLALKGLAMRFEVPVIALSQLSRGVESRENKRPIMSDLRESGQLEQDADGVIFCYRDSYYIEREKPDRHDIDAVADWEAATREAHNRLELIVAKQRQGEIGTAHVFFNPTINRIWD</sequence>
<dbReference type="Pfam" id="PF00772">
    <property type="entry name" value="DnaB"/>
    <property type="match status" value="1"/>
</dbReference>
<evidence type="ECO:0000256" key="6">
    <source>
        <dbReference type="ARBA" id="ARBA00022806"/>
    </source>
</evidence>
<dbReference type="EMBL" id="CP015093">
    <property type="protein sequence ID" value="APZ53119.1"/>
    <property type="molecule type" value="Genomic_DNA"/>
</dbReference>
<dbReference type="Gene3D" id="3.40.50.300">
    <property type="entry name" value="P-loop containing nucleotide triphosphate hydrolases"/>
    <property type="match status" value="1"/>
</dbReference>
<dbReference type="AlphaFoldDB" id="A0A1P8UUQ4"/>
<dbReference type="InterPro" id="IPR007693">
    <property type="entry name" value="DNA_helicase_DnaB-like_N"/>
</dbReference>